<accession>A0A5E4EUF6</accession>
<gene>
    <name evidence="1" type="ORF">ALMOND_2B031794</name>
</gene>
<dbReference type="Gramene" id="VVA19387">
    <property type="protein sequence ID" value="VVA19387"/>
    <property type="gene ID" value="Prudul26B031794"/>
</dbReference>
<evidence type="ECO:0000313" key="1">
    <source>
        <dbReference type="EMBL" id="VVA19387.1"/>
    </source>
</evidence>
<dbReference type="EMBL" id="CABIKO010000036">
    <property type="protein sequence ID" value="VVA19387.1"/>
    <property type="molecule type" value="Genomic_DNA"/>
</dbReference>
<sequence length="75" mass="8535">MEMKASIETVKKSITNLNRTLLKTAALFDIFVQGICSTVNKEQFEKALNRAWRTTSGFKTSTQIYFLYKGSFSSN</sequence>
<proteinExistence type="predicted"/>
<dbReference type="AlphaFoldDB" id="A0A5E4EUF6"/>
<organism evidence="1 2">
    <name type="scientific">Prunus dulcis</name>
    <name type="common">Almond</name>
    <name type="synonym">Amygdalus dulcis</name>
    <dbReference type="NCBI Taxonomy" id="3755"/>
    <lineage>
        <taxon>Eukaryota</taxon>
        <taxon>Viridiplantae</taxon>
        <taxon>Streptophyta</taxon>
        <taxon>Embryophyta</taxon>
        <taxon>Tracheophyta</taxon>
        <taxon>Spermatophyta</taxon>
        <taxon>Magnoliopsida</taxon>
        <taxon>eudicotyledons</taxon>
        <taxon>Gunneridae</taxon>
        <taxon>Pentapetalae</taxon>
        <taxon>rosids</taxon>
        <taxon>fabids</taxon>
        <taxon>Rosales</taxon>
        <taxon>Rosaceae</taxon>
        <taxon>Amygdaloideae</taxon>
        <taxon>Amygdaleae</taxon>
        <taxon>Prunus</taxon>
    </lineage>
</organism>
<dbReference type="Proteomes" id="UP000327085">
    <property type="component" value="Chromosome 2"/>
</dbReference>
<dbReference type="InParanoid" id="A0A5E4EUF6"/>
<evidence type="ECO:0000313" key="2">
    <source>
        <dbReference type="Proteomes" id="UP000327085"/>
    </source>
</evidence>
<protein>
    <submittedName>
        <fullName evidence="1">Uncharacterized protein</fullName>
    </submittedName>
</protein>
<name>A0A5E4EUF6_PRUDU</name>
<reference evidence="2" key="1">
    <citation type="journal article" date="2020" name="Plant J.">
        <title>Transposons played a major role in the diversification between the closely related almond and peach genomes: results from the almond genome sequence.</title>
        <authorList>
            <person name="Alioto T."/>
            <person name="Alexiou K.G."/>
            <person name="Bardil A."/>
            <person name="Barteri F."/>
            <person name="Castanera R."/>
            <person name="Cruz F."/>
            <person name="Dhingra A."/>
            <person name="Duval H."/>
            <person name="Fernandez I Marti A."/>
            <person name="Frias L."/>
            <person name="Galan B."/>
            <person name="Garcia J.L."/>
            <person name="Howad W."/>
            <person name="Gomez-Garrido J."/>
            <person name="Gut M."/>
            <person name="Julca I."/>
            <person name="Morata J."/>
            <person name="Puigdomenech P."/>
            <person name="Ribeca P."/>
            <person name="Rubio Cabetas M.J."/>
            <person name="Vlasova A."/>
            <person name="Wirthensohn M."/>
            <person name="Garcia-Mas J."/>
            <person name="Gabaldon T."/>
            <person name="Casacuberta J.M."/>
            <person name="Arus P."/>
        </authorList>
    </citation>
    <scope>NUCLEOTIDE SEQUENCE [LARGE SCALE GENOMIC DNA]</scope>
    <source>
        <strain evidence="2">cv. Texas</strain>
    </source>
</reference>